<organism evidence="5 6">
    <name type="scientific">Pseudomonas putida</name>
    <name type="common">Arthrobacter siderocapsulatus</name>
    <dbReference type="NCBI Taxonomy" id="303"/>
    <lineage>
        <taxon>Bacteria</taxon>
        <taxon>Pseudomonadati</taxon>
        <taxon>Pseudomonadota</taxon>
        <taxon>Gammaproteobacteria</taxon>
        <taxon>Pseudomonadales</taxon>
        <taxon>Pseudomonadaceae</taxon>
        <taxon>Pseudomonas</taxon>
    </lineage>
</organism>
<dbReference type="Gene3D" id="3.40.1410.10">
    <property type="entry name" value="Chorismate lyase-like"/>
    <property type="match status" value="1"/>
</dbReference>
<keyword evidence="2 4" id="KW-0831">Ubiquinone biosynthesis</keyword>
<evidence type="ECO:0000256" key="4">
    <source>
        <dbReference type="HAMAP-Rule" id="MF_01632"/>
    </source>
</evidence>
<proteinExistence type="inferred from homology"/>
<dbReference type="EC" id="4.1.3.40" evidence="4"/>
<dbReference type="EMBL" id="MKZO01000058">
    <property type="protein sequence ID" value="OLS59878.1"/>
    <property type="molecule type" value="Genomic_DNA"/>
</dbReference>
<feature type="binding site" evidence="4">
    <location>
        <position position="186"/>
    </location>
    <ligand>
        <name>substrate</name>
    </ligand>
</feature>
<feature type="binding site" evidence="4">
    <location>
        <position position="96"/>
    </location>
    <ligand>
        <name>substrate</name>
    </ligand>
</feature>
<comment type="caution">
    <text evidence="5">The sequence shown here is derived from an EMBL/GenBank/DDBJ whole genome shotgun (WGS) entry which is preliminary data.</text>
</comment>
<gene>
    <name evidence="4" type="primary">ubiC</name>
    <name evidence="5" type="ORF">PSEMO_51860</name>
</gene>
<dbReference type="PANTHER" id="PTHR38683">
    <property type="entry name" value="CHORISMATE PYRUVATE-LYASE"/>
    <property type="match status" value="1"/>
</dbReference>
<evidence type="ECO:0000313" key="6">
    <source>
        <dbReference type="Proteomes" id="UP000186736"/>
    </source>
</evidence>
<keyword evidence="3 4" id="KW-0456">Lyase</keyword>
<comment type="caution">
    <text evidence="4">Lacks conserved residue(s) required for the propagation of feature annotation.</text>
</comment>
<evidence type="ECO:0000313" key="5">
    <source>
        <dbReference type="EMBL" id="OLS59878.1"/>
    </source>
</evidence>
<dbReference type="GO" id="GO:0006744">
    <property type="term" value="P:ubiquinone biosynthetic process"/>
    <property type="evidence" value="ECO:0007669"/>
    <property type="project" value="UniProtKB-UniRule"/>
</dbReference>
<dbReference type="GO" id="GO:0008813">
    <property type="term" value="F:chorismate lyase activity"/>
    <property type="evidence" value="ECO:0007669"/>
    <property type="project" value="UniProtKB-UniRule"/>
</dbReference>
<comment type="similarity">
    <text evidence="4">Belongs to the UbiC family.</text>
</comment>
<evidence type="ECO:0000256" key="3">
    <source>
        <dbReference type="ARBA" id="ARBA00023239"/>
    </source>
</evidence>
<dbReference type="InterPro" id="IPR007440">
    <property type="entry name" value="Chorismate--pyruvate_lyase"/>
</dbReference>
<comment type="function">
    <text evidence="4">Removes the pyruvyl group from chorismate, with concomitant aromatization of the ring, to provide 4-hydroxybenzoate (4HB) for the ubiquinone pathway.</text>
</comment>
<comment type="catalytic activity">
    <reaction evidence="4">
        <text>chorismate = 4-hydroxybenzoate + pyruvate</text>
        <dbReference type="Rhea" id="RHEA:16505"/>
        <dbReference type="ChEBI" id="CHEBI:15361"/>
        <dbReference type="ChEBI" id="CHEBI:17879"/>
        <dbReference type="ChEBI" id="CHEBI:29748"/>
        <dbReference type="EC" id="4.1.3.40"/>
    </reaction>
</comment>
<comment type="subcellular location">
    <subcellularLocation>
        <location evidence="4">Cytoplasm</location>
    </subcellularLocation>
</comment>
<dbReference type="GO" id="GO:0005829">
    <property type="term" value="C:cytosol"/>
    <property type="evidence" value="ECO:0007669"/>
    <property type="project" value="TreeGrafter"/>
</dbReference>
<dbReference type="SUPFAM" id="SSF64288">
    <property type="entry name" value="Chorismate lyase-like"/>
    <property type="match status" value="1"/>
</dbReference>
<evidence type="ECO:0000256" key="2">
    <source>
        <dbReference type="ARBA" id="ARBA00022688"/>
    </source>
</evidence>
<keyword evidence="4" id="KW-0670">Pyruvate</keyword>
<keyword evidence="1 4" id="KW-0963">Cytoplasm</keyword>
<protein>
    <recommendedName>
        <fullName evidence="4">Probable chorismate pyruvate-lyase</fullName>
        <shortName evidence="4">CL</shortName>
        <shortName evidence="4">CPL</shortName>
        <ecNumber evidence="4">4.1.3.40</ecNumber>
    </recommendedName>
</protein>
<dbReference type="Proteomes" id="UP000186736">
    <property type="component" value="Unassembled WGS sequence"/>
</dbReference>
<comment type="pathway">
    <text evidence="4">Cofactor biosynthesis; ubiquinone biosynthesis.</text>
</comment>
<name>A0A1Q9QXN0_PSEPU</name>
<dbReference type="AlphaFoldDB" id="A0A1Q9QXN0"/>
<dbReference type="UniPathway" id="UPA00232"/>
<dbReference type="Pfam" id="PF04345">
    <property type="entry name" value="Chor_lyase"/>
    <property type="match status" value="1"/>
</dbReference>
<dbReference type="HAMAP" id="MF_01632">
    <property type="entry name" value="UbiC"/>
    <property type="match status" value="1"/>
</dbReference>
<dbReference type="GO" id="GO:0042866">
    <property type="term" value="P:pyruvate biosynthetic process"/>
    <property type="evidence" value="ECO:0007669"/>
    <property type="project" value="UniProtKB-UniRule"/>
</dbReference>
<sequence>MLSFAASLACNPLTTVPNESSQYSAVHWAPHDARLAAQTPALILDWLFDQGSLTRRLIRLSTDHFSVTPLAEGWQTLRDDECLALGLAPGSQGWVREVYLRGHGEPWVFARSVAGRQALLDDGLDLEALGSRSLGELLFCDQGFVRQAIEVCHYPSAWLPEGQTDEGLWGRRSRFDRGALGLLVAEVFLPGLWHATEAFKEAR</sequence>
<dbReference type="RefSeq" id="WP_075805831.1">
    <property type="nucleotide sequence ID" value="NZ_MKZO01000058.1"/>
</dbReference>
<dbReference type="InterPro" id="IPR028978">
    <property type="entry name" value="Chorismate_lyase_/UTRA_dom_sf"/>
</dbReference>
<evidence type="ECO:0000256" key="1">
    <source>
        <dbReference type="ARBA" id="ARBA00022490"/>
    </source>
</evidence>
<dbReference type="PANTHER" id="PTHR38683:SF1">
    <property type="entry name" value="CHORISMATE PYRUVATE-LYASE"/>
    <property type="match status" value="1"/>
</dbReference>
<feature type="binding site" evidence="4">
    <location>
        <position position="134"/>
    </location>
    <ligand>
        <name>substrate</name>
    </ligand>
</feature>
<reference evidence="5 6" key="1">
    <citation type="submission" date="2016-10" db="EMBL/GenBank/DDBJ databases">
        <title>Genome Sequence of Pseudomonas putida GM4FR.</title>
        <authorList>
            <person name="Poehlein A."/>
            <person name="Wemheuer F."/>
            <person name="Hollensteiner J."/>
            <person name="Wemheuer B."/>
        </authorList>
    </citation>
    <scope>NUCLEOTIDE SEQUENCE [LARGE SCALE GENOMIC DNA]</scope>
    <source>
        <strain evidence="5 6">GM4FR</strain>
    </source>
</reference>
<accession>A0A1Q9QXN0</accession>